<gene>
    <name evidence="4" type="primary">lipO_19</name>
    <name evidence="4" type="ORF">AMURIS_02922</name>
</gene>
<dbReference type="Gene3D" id="3.40.190.10">
    <property type="entry name" value="Periplasmic binding protein-like II"/>
    <property type="match status" value="2"/>
</dbReference>
<name>A0A2K4ZI96_9FIRM</name>
<keyword evidence="4" id="KW-0449">Lipoprotein</keyword>
<dbReference type="InterPro" id="IPR050490">
    <property type="entry name" value="Bact_solute-bd_prot1"/>
</dbReference>
<evidence type="ECO:0000313" key="4">
    <source>
        <dbReference type="EMBL" id="SOY30199.1"/>
    </source>
</evidence>
<feature type="region of interest" description="Disordered" evidence="2">
    <location>
        <begin position="22"/>
        <end position="60"/>
    </location>
</feature>
<dbReference type="PROSITE" id="PS51257">
    <property type="entry name" value="PROKAR_LIPOPROTEIN"/>
    <property type="match status" value="1"/>
</dbReference>
<dbReference type="RefSeq" id="WP_103240262.1">
    <property type="nucleotide sequence ID" value="NZ_JANJZD010000013.1"/>
</dbReference>
<organism evidence="4 5">
    <name type="scientific">Acetatifactor muris</name>
    <dbReference type="NCBI Taxonomy" id="879566"/>
    <lineage>
        <taxon>Bacteria</taxon>
        <taxon>Bacillati</taxon>
        <taxon>Bacillota</taxon>
        <taxon>Clostridia</taxon>
        <taxon>Lachnospirales</taxon>
        <taxon>Lachnospiraceae</taxon>
        <taxon>Acetatifactor</taxon>
    </lineage>
</organism>
<dbReference type="PANTHER" id="PTHR43649:SF31">
    <property type="entry name" value="SN-GLYCEROL-3-PHOSPHATE-BINDING PERIPLASMIC PROTEIN UGPB"/>
    <property type="match status" value="1"/>
</dbReference>
<dbReference type="PANTHER" id="PTHR43649">
    <property type="entry name" value="ARABINOSE-BINDING PROTEIN-RELATED"/>
    <property type="match status" value="1"/>
</dbReference>
<sequence length="589" mass="65451">MKRKRAMALLLAGSMVMGLAACSSSEPSSESTGGSASNSSGAQDSSTAQTESGGAESSGETPVLRLATYLHTEQTVALEDLWFFKHLEKKFNVKFELEDMGADSATRVNQFFLADDLPDIMWLGLSTTDAMTYGVSEGMLLDWTPYMNEETMPNLMNVLKDYPDALVASTTPDGKVYSLPYIRGPVYANNTGAFSGTIRVNINKVWLDKVNMDMPATLDEFVEVARAFKQQDPGGVGEQLIPVSDNQNKIKDYIWNALGFYGSGQTYGTNFAIKNNQITLPAYTPEAKEFMQTLNTMLKEGLLSPDYFTLDQDTNRANVAAGYVGIFGDSTLQPAENSWQDWLALSPLSSDVNDTRVAHVNAGYSLGTYVSSRTEYPELIASIIDYMYSDEGGCYYHNGPMKGSADEMDGNGWWIKEDGSFTNARMEADPVATLANGNTACYYVAGRFDHMEAYRYDLAGVDNPMEYRTVRDVLTGKEVEMPVTDVSIFDDDNWDHHWRVIQTEAMKDYLTFIVLPPVYLSLEQKEEADNYATVINDYVTQETAKFIAGERPLDEFDAYQNELKDLGVEDYINIYKDAYSGFIDATFGN</sequence>
<dbReference type="SUPFAM" id="SSF53850">
    <property type="entry name" value="Periplasmic binding protein-like II"/>
    <property type="match status" value="1"/>
</dbReference>
<dbReference type="Proteomes" id="UP000236311">
    <property type="component" value="Unassembled WGS sequence"/>
</dbReference>
<feature type="compositionally biased region" description="Low complexity" evidence="2">
    <location>
        <begin position="22"/>
        <end position="46"/>
    </location>
</feature>
<accession>A0A2K4ZI96</accession>
<keyword evidence="3" id="KW-0732">Signal</keyword>
<evidence type="ECO:0000313" key="5">
    <source>
        <dbReference type="Proteomes" id="UP000236311"/>
    </source>
</evidence>
<dbReference type="AlphaFoldDB" id="A0A2K4ZI96"/>
<proteinExistence type="inferred from homology"/>
<evidence type="ECO:0000256" key="2">
    <source>
        <dbReference type="SAM" id="MobiDB-lite"/>
    </source>
</evidence>
<dbReference type="OrthoDB" id="2491264at2"/>
<comment type="similarity">
    <text evidence="1">Belongs to the bacterial solute-binding protein 1 family.</text>
</comment>
<reference evidence="4 5" key="1">
    <citation type="submission" date="2018-01" db="EMBL/GenBank/DDBJ databases">
        <authorList>
            <person name="Gaut B.S."/>
            <person name="Morton B.R."/>
            <person name="Clegg M.T."/>
            <person name="Duvall M.R."/>
        </authorList>
    </citation>
    <scope>NUCLEOTIDE SEQUENCE [LARGE SCALE GENOMIC DNA]</scope>
    <source>
        <strain evidence="4">GP69</strain>
    </source>
</reference>
<protein>
    <submittedName>
        <fullName evidence="4">Lipoprotein LipO</fullName>
    </submittedName>
</protein>
<evidence type="ECO:0000256" key="3">
    <source>
        <dbReference type="SAM" id="SignalP"/>
    </source>
</evidence>
<dbReference type="EMBL" id="OFSM01000014">
    <property type="protein sequence ID" value="SOY30199.1"/>
    <property type="molecule type" value="Genomic_DNA"/>
</dbReference>
<evidence type="ECO:0000256" key="1">
    <source>
        <dbReference type="ARBA" id="ARBA00008520"/>
    </source>
</evidence>
<feature type="signal peptide" evidence="3">
    <location>
        <begin position="1"/>
        <end position="20"/>
    </location>
</feature>
<feature type="chain" id="PRO_5039333881" evidence="3">
    <location>
        <begin position="21"/>
        <end position="589"/>
    </location>
</feature>
<keyword evidence="5" id="KW-1185">Reference proteome</keyword>